<dbReference type="EMBL" id="WNVC01001706">
    <property type="protein sequence ID" value="MDZ5001700.1"/>
    <property type="molecule type" value="Genomic_DNA"/>
</dbReference>
<dbReference type="SUPFAM" id="SSF81665">
    <property type="entry name" value="Calcium ATPase, transmembrane domain M"/>
    <property type="match status" value="1"/>
</dbReference>
<evidence type="ECO:0000313" key="2">
    <source>
        <dbReference type="EMBL" id="MDZ5001700.1"/>
    </source>
</evidence>
<accession>A0AAW9IBH4</accession>
<dbReference type="AlphaFoldDB" id="A0AAW9IBH4"/>
<feature type="transmembrane region" description="Helical" evidence="1">
    <location>
        <begin position="55"/>
        <end position="75"/>
    </location>
</feature>
<feature type="non-terminal residue" evidence="2">
    <location>
        <position position="105"/>
    </location>
</feature>
<comment type="caution">
    <text evidence="2">The sequence shown here is derived from an EMBL/GenBank/DDBJ whole genome shotgun (WGS) entry which is preliminary data.</text>
</comment>
<keyword evidence="1" id="KW-1133">Transmembrane helix</keyword>
<dbReference type="InterPro" id="IPR023298">
    <property type="entry name" value="ATPase_P-typ_TM_dom_sf"/>
</dbReference>
<evidence type="ECO:0000313" key="3">
    <source>
        <dbReference type="Proteomes" id="UP001291306"/>
    </source>
</evidence>
<proteinExistence type="predicted"/>
<sequence>MDRNLETQDESVNNDKLGAKVVGLTEGEVQERIKKGQVNILPKAPSRTIGQIIRANLFTLFNAINAVLAVIVITAGSPKNALFAGVIISNTLLGIIQELRAKSIL</sequence>
<gene>
    <name evidence="2" type="ORF">GNF79_22125</name>
</gene>
<keyword evidence="1" id="KW-0812">Transmembrane</keyword>
<evidence type="ECO:0000256" key="1">
    <source>
        <dbReference type="SAM" id="Phobius"/>
    </source>
</evidence>
<keyword evidence="1" id="KW-0472">Membrane</keyword>
<name>A0AAW9IBH4_CLOPF</name>
<reference evidence="2" key="1">
    <citation type="submission" date="2019-11" db="EMBL/GenBank/DDBJ databases">
        <title>Characterization of Clostridium perfringens isolates from swine manure treated agricultural soils.</title>
        <authorList>
            <person name="Wushke S.T."/>
        </authorList>
    </citation>
    <scope>NUCLEOTIDE SEQUENCE</scope>
    <source>
        <strain evidence="2">X26</strain>
    </source>
</reference>
<organism evidence="2 3">
    <name type="scientific">Clostridium perfringens</name>
    <dbReference type="NCBI Taxonomy" id="1502"/>
    <lineage>
        <taxon>Bacteria</taxon>
        <taxon>Bacillati</taxon>
        <taxon>Bacillota</taxon>
        <taxon>Clostridia</taxon>
        <taxon>Eubacteriales</taxon>
        <taxon>Clostridiaceae</taxon>
        <taxon>Clostridium</taxon>
    </lineage>
</organism>
<dbReference type="Proteomes" id="UP001291306">
    <property type="component" value="Unassembled WGS sequence"/>
</dbReference>
<protein>
    <submittedName>
        <fullName evidence="2">Cation-translocating P-type ATPase</fullName>
    </submittedName>
</protein>